<organism evidence="3 4">
    <name type="scientific">Cyclobacterium plantarum</name>
    <dbReference type="NCBI Taxonomy" id="2716263"/>
    <lineage>
        <taxon>Bacteria</taxon>
        <taxon>Pseudomonadati</taxon>
        <taxon>Bacteroidota</taxon>
        <taxon>Cytophagia</taxon>
        <taxon>Cytophagales</taxon>
        <taxon>Cyclobacteriaceae</taxon>
        <taxon>Cyclobacterium</taxon>
    </lineage>
</organism>
<comment type="caution">
    <text evidence="3">The sequence shown here is derived from an EMBL/GenBank/DDBJ whole genome shotgun (WGS) entry which is preliminary data.</text>
</comment>
<feature type="domain" description="FecR protein" evidence="1">
    <location>
        <begin position="120"/>
        <end position="210"/>
    </location>
</feature>
<dbReference type="Gene3D" id="3.55.50.30">
    <property type="match status" value="1"/>
</dbReference>
<reference evidence="3 4" key="1">
    <citation type="submission" date="2020-03" db="EMBL/GenBank/DDBJ databases">
        <title>Cyclobacterium plantarum sp. nov., a marine bacterium isolated from a coastal-marine wetland.</title>
        <authorList>
            <person name="Sanchez-Porro C."/>
            <person name="Ventosa A."/>
            <person name="Amoozegar M."/>
        </authorList>
    </citation>
    <scope>NUCLEOTIDE SEQUENCE [LARGE SCALE GENOMIC DNA]</scope>
    <source>
        <strain evidence="3 4">GBPx2</strain>
    </source>
</reference>
<dbReference type="InterPro" id="IPR032508">
    <property type="entry name" value="FecR_C"/>
</dbReference>
<dbReference type="PIRSF" id="PIRSF018266">
    <property type="entry name" value="FecR"/>
    <property type="match status" value="1"/>
</dbReference>
<dbReference type="Pfam" id="PF16344">
    <property type="entry name" value="FecR_C"/>
    <property type="match status" value="1"/>
</dbReference>
<protein>
    <submittedName>
        <fullName evidence="3">DUF4974 domain-containing protein</fullName>
    </submittedName>
</protein>
<dbReference type="Gene3D" id="2.60.120.1440">
    <property type="match status" value="1"/>
</dbReference>
<dbReference type="PANTHER" id="PTHR30273:SF2">
    <property type="entry name" value="PROTEIN FECR"/>
    <property type="match status" value="1"/>
</dbReference>
<dbReference type="Proteomes" id="UP000649799">
    <property type="component" value="Unassembled WGS sequence"/>
</dbReference>
<keyword evidence="4" id="KW-1185">Reference proteome</keyword>
<accession>A0ABX0HDI6</accession>
<evidence type="ECO:0000313" key="4">
    <source>
        <dbReference type="Proteomes" id="UP000649799"/>
    </source>
</evidence>
<dbReference type="InterPro" id="IPR006860">
    <property type="entry name" value="FecR"/>
</dbReference>
<dbReference type="Pfam" id="PF04773">
    <property type="entry name" value="FecR"/>
    <property type="match status" value="1"/>
</dbReference>
<gene>
    <name evidence="3" type="ORF">G9Q97_15530</name>
</gene>
<dbReference type="RefSeq" id="WP_166148396.1">
    <property type="nucleotide sequence ID" value="NZ_JAANYN010000006.1"/>
</dbReference>
<sequence length="328" mass="37613">MEKELLIKFLNGTANAAERRQVMEWLEQDDSKENFDRFLREHWKNVESNSADNTDYPLLLEKIHSKIFPETKIRPLWPWGRYCKIAVSLFLFLASAFFIKQAVDYKKQDPVLSERIIEKSTGEGEKLRLTLPDDSKITLNANSTVYFSSLYGVKERIVRLSGEAFFEIAKDSLRPFRVETDGIVTTALGTAFNVFARSGQVSVALTEGRVAVDGPQSKMELEPGQLARMDKAKAISGLRVEKFDAEKITGWKEGRLVFDKKPLKLILEDLERWYGVEMNIDPRLNLNRRVIGAFRNKNLTDVLTGLGFSMGFEFNINHKEVIIKKNRL</sequence>
<dbReference type="InterPro" id="IPR012373">
    <property type="entry name" value="Ferrdict_sens_TM"/>
</dbReference>
<dbReference type="PANTHER" id="PTHR30273">
    <property type="entry name" value="PERIPLASMIC SIGNAL SENSOR AND SIGMA FACTOR ACTIVATOR FECR-RELATED"/>
    <property type="match status" value="1"/>
</dbReference>
<dbReference type="EMBL" id="JAANYN010000006">
    <property type="protein sequence ID" value="NHE58222.1"/>
    <property type="molecule type" value="Genomic_DNA"/>
</dbReference>
<name>A0ABX0HDI6_9BACT</name>
<evidence type="ECO:0000313" key="3">
    <source>
        <dbReference type="EMBL" id="NHE58222.1"/>
    </source>
</evidence>
<proteinExistence type="predicted"/>
<evidence type="ECO:0000259" key="1">
    <source>
        <dbReference type="Pfam" id="PF04773"/>
    </source>
</evidence>
<evidence type="ECO:0000259" key="2">
    <source>
        <dbReference type="Pfam" id="PF16344"/>
    </source>
</evidence>
<feature type="domain" description="Protein FecR C-terminal" evidence="2">
    <location>
        <begin position="255"/>
        <end position="323"/>
    </location>
</feature>